<feature type="domain" description="Microbial-type PARG catalytic" evidence="1">
    <location>
        <begin position="58"/>
        <end position="128"/>
    </location>
</feature>
<dbReference type="Pfam" id="PF10021">
    <property type="entry name" value="PARG_cat_microb"/>
    <property type="match status" value="1"/>
</dbReference>
<evidence type="ECO:0000259" key="1">
    <source>
        <dbReference type="Pfam" id="PF10021"/>
    </source>
</evidence>
<proteinExistence type="predicted"/>
<dbReference type="Gene3D" id="3.40.220.10">
    <property type="entry name" value="Leucine Aminopeptidase, subunit E, domain 1"/>
    <property type="match status" value="1"/>
</dbReference>
<evidence type="ECO:0000313" key="3">
    <source>
        <dbReference type="Proteomes" id="UP001597196"/>
    </source>
</evidence>
<gene>
    <name evidence="2" type="ORF">ACFQ4P_02230</name>
</gene>
<comment type="caution">
    <text evidence="2">The sequence shown here is derived from an EMBL/GenBank/DDBJ whole genome shotgun (WGS) entry which is preliminary data.</text>
</comment>
<evidence type="ECO:0000313" key="2">
    <source>
        <dbReference type="EMBL" id="MFD1429066.1"/>
    </source>
</evidence>
<keyword evidence="3" id="KW-1185">Reference proteome</keyword>
<dbReference type="EMBL" id="JBHTOC010000002">
    <property type="protein sequence ID" value="MFD1429066.1"/>
    <property type="molecule type" value="Genomic_DNA"/>
</dbReference>
<dbReference type="InterPro" id="IPR043472">
    <property type="entry name" value="Macro_dom-like"/>
</dbReference>
<dbReference type="RefSeq" id="WP_203627187.1">
    <property type="nucleotide sequence ID" value="NZ_BOLQ01000012.1"/>
</dbReference>
<dbReference type="NCBIfam" id="TIGR02452">
    <property type="entry name" value="TIGR02452 family protein"/>
    <property type="match status" value="1"/>
</dbReference>
<protein>
    <submittedName>
        <fullName evidence="2">TIGR02452 family protein</fullName>
    </submittedName>
</protein>
<sequence length="251" mass="27549">MDQVTMYRETMRRFAEKPEWPISELITEPLPETPGGPVHETPWRLVNADVLTVMAMLPGRVGVMNFASPTRPGGGVELGAQAQEEAIAKGTYLVPALEQFSTTYYEVNRAHPNRGLFSRSLIYSAGVRQVFSGTGAPVADHQVDIVTVAVPDRRRGHLSDAEALADIEFKISQTLRAMKNHGVTTPILGAFGSGVFGNPPREVGRLFAQQLARPEFAGVFETIWFAVYDRRGTVLPLFVAGLGRDLKEETI</sequence>
<name>A0ABW4CG31_9LACO</name>
<dbReference type="Proteomes" id="UP001597196">
    <property type="component" value="Unassembled WGS sequence"/>
</dbReference>
<organism evidence="2 3">
    <name type="scientific">Lacticaseibacillus mingshuiensis</name>
    <dbReference type="NCBI Taxonomy" id="2799574"/>
    <lineage>
        <taxon>Bacteria</taxon>
        <taxon>Bacillati</taxon>
        <taxon>Bacillota</taxon>
        <taxon>Bacilli</taxon>
        <taxon>Lactobacillales</taxon>
        <taxon>Lactobacillaceae</taxon>
        <taxon>Lacticaseibacillus</taxon>
    </lineage>
</organism>
<dbReference type="PANTHER" id="PTHR35596">
    <property type="entry name" value="DUF2263 DOMAIN-CONTAINING PROTEIN"/>
    <property type="match status" value="1"/>
</dbReference>
<dbReference type="InterPro" id="IPR012664">
    <property type="entry name" value="CHP02452"/>
</dbReference>
<dbReference type="PANTHER" id="PTHR35596:SF1">
    <property type="entry name" value="MICROBIAL-TYPE PARG CATALYTIC DOMAIN-CONTAINING PROTEIN"/>
    <property type="match status" value="1"/>
</dbReference>
<dbReference type="SUPFAM" id="SSF52949">
    <property type="entry name" value="Macro domain-like"/>
    <property type="match status" value="1"/>
</dbReference>
<accession>A0ABW4CG31</accession>
<reference evidence="3" key="1">
    <citation type="journal article" date="2019" name="Int. J. Syst. Evol. Microbiol.">
        <title>The Global Catalogue of Microorganisms (GCM) 10K type strain sequencing project: providing services to taxonomists for standard genome sequencing and annotation.</title>
        <authorList>
            <consortium name="The Broad Institute Genomics Platform"/>
            <consortium name="The Broad Institute Genome Sequencing Center for Infectious Disease"/>
            <person name="Wu L."/>
            <person name="Ma J."/>
        </authorList>
    </citation>
    <scope>NUCLEOTIDE SEQUENCE [LARGE SCALE GENOMIC DNA]</scope>
    <source>
        <strain evidence="3">CCM 8980</strain>
    </source>
</reference>
<dbReference type="InterPro" id="IPR019261">
    <property type="entry name" value="PARG_cat_microbial"/>
</dbReference>